<feature type="compositionally biased region" description="Acidic residues" evidence="1">
    <location>
        <begin position="119"/>
        <end position="135"/>
    </location>
</feature>
<feature type="compositionally biased region" description="Low complexity" evidence="1">
    <location>
        <begin position="8"/>
        <end position="28"/>
    </location>
</feature>
<dbReference type="AlphaFoldDB" id="A0A8T0MQP9"/>
<feature type="non-terminal residue" evidence="2">
    <location>
        <position position="1"/>
    </location>
</feature>
<dbReference type="Proteomes" id="UP000823388">
    <property type="component" value="Chromosome 9N"/>
</dbReference>
<organism evidence="2 3">
    <name type="scientific">Panicum virgatum</name>
    <name type="common">Blackwell switchgrass</name>
    <dbReference type="NCBI Taxonomy" id="38727"/>
    <lineage>
        <taxon>Eukaryota</taxon>
        <taxon>Viridiplantae</taxon>
        <taxon>Streptophyta</taxon>
        <taxon>Embryophyta</taxon>
        <taxon>Tracheophyta</taxon>
        <taxon>Spermatophyta</taxon>
        <taxon>Magnoliopsida</taxon>
        <taxon>Liliopsida</taxon>
        <taxon>Poales</taxon>
        <taxon>Poaceae</taxon>
        <taxon>PACMAD clade</taxon>
        <taxon>Panicoideae</taxon>
        <taxon>Panicodae</taxon>
        <taxon>Paniceae</taxon>
        <taxon>Panicinae</taxon>
        <taxon>Panicum</taxon>
        <taxon>Panicum sect. Hiantes</taxon>
    </lineage>
</organism>
<dbReference type="EMBL" id="CM029054">
    <property type="protein sequence ID" value="KAG2539427.1"/>
    <property type="molecule type" value="Genomic_DNA"/>
</dbReference>
<feature type="compositionally biased region" description="Basic and acidic residues" evidence="1">
    <location>
        <begin position="97"/>
        <end position="118"/>
    </location>
</feature>
<feature type="region of interest" description="Disordered" evidence="1">
    <location>
        <begin position="1"/>
        <end position="73"/>
    </location>
</feature>
<accession>A0A8T0MQP9</accession>
<evidence type="ECO:0000313" key="2">
    <source>
        <dbReference type="EMBL" id="KAG2539427.1"/>
    </source>
</evidence>
<proteinExistence type="predicted"/>
<keyword evidence="3" id="KW-1185">Reference proteome</keyword>
<reference evidence="2" key="1">
    <citation type="submission" date="2020-05" db="EMBL/GenBank/DDBJ databases">
        <title>WGS assembly of Panicum virgatum.</title>
        <authorList>
            <person name="Lovell J.T."/>
            <person name="Jenkins J."/>
            <person name="Shu S."/>
            <person name="Juenger T.E."/>
            <person name="Schmutz J."/>
        </authorList>
    </citation>
    <scope>NUCLEOTIDE SEQUENCE</scope>
    <source>
        <strain evidence="2">AP13</strain>
    </source>
</reference>
<protein>
    <submittedName>
        <fullName evidence="2">Uncharacterized protein</fullName>
    </submittedName>
</protein>
<name>A0A8T0MQP9_PANVG</name>
<evidence type="ECO:0000256" key="1">
    <source>
        <dbReference type="SAM" id="MobiDB-lite"/>
    </source>
</evidence>
<feature type="region of interest" description="Disordered" evidence="1">
    <location>
        <begin position="97"/>
        <end position="135"/>
    </location>
</feature>
<sequence>SKSERAATESVAASSTPASSSVNVETSGSGVGSGTQAMDVQIDEHNVAPATRAPEVFVVDDQEDEEDKDQIHLTGKRKKKCTSDVWNYFTKKIECKQRYRAEGNHGDKNKEGDEKQNEDGDMESDPDIMNDEDEL</sequence>
<gene>
    <name evidence="2" type="ORF">PVAP13_9NG475542</name>
</gene>
<comment type="caution">
    <text evidence="2">The sequence shown here is derived from an EMBL/GenBank/DDBJ whole genome shotgun (WGS) entry which is preliminary data.</text>
</comment>
<feature type="compositionally biased region" description="Acidic residues" evidence="1">
    <location>
        <begin position="58"/>
        <end position="68"/>
    </location>
</feature>
<evidence type="ECO:0000313" key="3">
    <source>
        <dbReference type="Proteomes" id="UP000823388"/>
    </source>
</evidence>